<evidence type="ECO:0000313" key="2">
    <source>
        <dbReference type="EMBL" id="KAG7054585.1"/>
    </source>
</evidence>
<reference evidence="2" key="1">
    <citation type="submission" date="2021-05" db="EMBL/GenBank/DDBJ databases">
        <title>Comparative genomics of three Colletotrichum scovillei strains and genetic complementation revealed genes involved fungal growth and virulence on chili pepper.</title>
        <authorList>
            <person name="Hsieh D.-K."/>
            <person name="Chuang S.-C."/>
            <person name="Chen C.-Y."/>
            <person name="Chao Y.-T."/>
            <person name="Lu M.-Y.J."/>
            <person name="Lee M.-H."/>
            <person name="Shih M.-C."/>
        </authorList>
    </citation>
    <scope>NUCLEOTIDE SEQUENCE</scope>
    <source>
        <strain evidence="2">Coll-153</strain>
    </source>
</reference>
<dbReference type="Gene3D" id="3.30.710.10">
    <property type="entry name" value="Potassium Channel Kv1.1, Chain A"/>
    <property type="match status" value="1"/>
</dbReference>
<evidence type="ECO:0000313" key="3">
    <source>
        <dbReference type="Proteomes" id="UP000699042"/>
    </source>
</evidence>
<protein>
    <submittedName>
        <fullName evidence="2">C6 finger domain-containing protein</fullName>
    </submittedName>
</protein>
<organism evidence="2 3">
    <name type="scientific">Colletotrichum scovillei</name>
    <dbReference type="NCBI Taxonomy" id="1209932"/>
    <lineage>
        <taxon>Eukaryota</taxon>
        <taxon>Fungi</taxon>
        <taxon>Dikarya</taxon>
        <taxon>Ascomycota</taxon>
        <taxon>Pezizomycotina</taxon>
        <taxon>Sordariomycetes</taxon>
        <taxon>Hypocreomycetidae</taxon>
        <taxon>Glomerellales</taxon>
        <taxon>Glomerellaceae</taxon>
        <taxon>Colletotrichum</taxon>
        <taxon>Colletotrichum acutatum species complex</taxon>
    </lineage>
</organism>
<dbReference type="AlphaFoldDB" id="A0A9P7RBS1"/>
<dbReference type="InterPro" id="IPR011333">
    <property type="entry name" value="SKP1/BTB/POZ_sf"/>
</dbReference>
<feature type="region of interest" description="Disordered" evidence="1">
    <location>
        <begin position="386"/>
        <end position="416"/>
    </location>
</feature>
<keyword evidence="3" id="KW-1185">Reference proteome</keyword>
<sequence>MTRQRAERPLFHHLSLSTPDNSVRKTMSPIQEPSVPALTEMDQRGDVVFVVGTAVDNTPARSFRVCSRTMARISPVFDRMLHGNFAESKPTAPSSDLISLSSSGINGTTTSPAKDWIVHLRDDRPESFDLLASIAHSQFQRIPRALSIAKLYELTVLTHYYDATPVLSPWLQTWVSGIAESPETTSSSIAGPEGELLMPKLLWISWELGHKQLFESTARRMVMESSGNLFGDESGLGDLSMPPDVIERIAAIRTQTIQSIMDVFSTLAEKLVSVDEGPRWCRHASYMGPHRCESMILGSMTFCLMRASLWPIPEADDIDESVLTLYSTLMNLVIHDIGRPSDKGGVDHSECLGVECEGYQTVLRWGSGIASRGRFAGALVPVEIEAPPPAKRKKKSKLDDKTKETDSLAGEGSSGNLKQLNSNAVAVPSTVLTAAASLDAVPPETTWPGRTEQDRHLLEEFNETTVFMLHSSRRDGLFRSKLRQLAERSEALCAILLATHLYISNPDDPSQLFEEYYLRGLALFRNQLESFNGSVDLGAMYAGLFICTLNLFQSAPWSIHLELMTTVYGLNKDLHNSPVLSEPEARFALELMGLMDMPTFVRGRSTLSLGIWKRLRLAQGSIGMKRGGIQSVSSLPRSLLDIFANIQDEDSDTYFLQWFGETGEIPQIHLWEAYRLAGILTGRRLRIRANPGITAATSTSCPATPSAEVLLGRLVASMDALCDATSRPEYSQLLTTNALLYPYVAARLEVAILLRQPTWMESLRRVTEKYQPYGKTANARNITEMLDEAWDSGNDAYDIDEQARRRNVEVALF</sequence>
<proteinExistence type="predicted"/>
<name>A0A9P7RBS1_9PEZI</name>
<evidence type="ECO:0000256" key="1">
    <source>
        <dbReference type="SAM" id="MobiDB-lite"/>
    </source>
</evidence>
<accession>A0A9P7RBS1</accession>
<dbReference type="EMBL" id="JAESDN010000002">
    <property type="protein sequence ID" value="KAG7054585.1"/>
    <property type="molecule type" value="Genomic_DNA"/>
</dbReference>
<feature type="compositionally biased region" description="Basic and acidic residues" evidence="1">
    <location>
        <begin position="397"/>
        <end position="406"/>
    </location>
</feature>
<comment type="caution">
    <text evidence="2">The sequence shown here is derived from an EMBL/GenBank/DDBJ whole genome shotgun (WGS) entry which is preliminary data.</text>
</comment>
<gene>
    <name evidence="2" type="ORF">JMJ77_007063</name>
</gene>
<dbReference type="Proteomes" id="UP000699042">
    <property type="component" value="Unassembled WGS sequence"/>
</dbReference>